<evidence type="ECO:0000313" key="1">
    <source>
        <dbReference type="EMBL" id="PJC30216.1"/>
    </source>
</evidence>
<dbReference type="AlphaFoldDB" id="A0A2M8EWG6"/>
<reference evidence="2" key="1">
    <citation type="submission" date="2017-09" db="EMBL/GenBank/DDBJ databases">
        <title>Depth-based differentiation of microbial function through sediment-hosted aquifers and enrichment of novel symbionts in the deep terrestrial subsurface.</title>
        <authorList>
            <person name="Probst A.J."/>
            <person name="Ladd B."/>
            <person name="Jarett J.K."/>
            <person name="Geller-Mcgrath D.E."/>
            <person name="Sieber C.M.K."/>
            <person name="Emerson J.B."/>
            <person name="Anantharaman K."/>
            <person name="Thomas B.C."/>
            <person name="Malmstrom R."/>
            <person name="Stieglmeier M."/>
            <person name="Klingl A."/>
            <person name="Woyke T."/>
            <person name="Ryan C.M."/>
            <person name="Banfield J.F."/>
        </authorList>
    </citation>
    <scope>NUCLEOTIDE SEQUENCE [LARGE SCALE GENOMIC DNA]</scope>
</reference>
<organism evidence="1 2">
    <name type="scientific">Candidatus Roizmanbacteria bacterium CG_4_9_14_0_2_um_filter_39_13</name>
    <dbReference type="NCBI Taxonomy" id="1974839"/>
    <lineage>
        <taxon>Bacteria</taxon>
        <taxon>Candidatus Roizmaniibacteriota</taxon>
    </lineage>
</organism>
<name>A0A2M8EWG6_9BACT</name>
<protein>
    <submittedName>
        <fullName evidence="1">Uncharacterized protein</fullName>
    </submittedName>
</protein>
<proteinExistence type="predicted"/>
<dbReference type="Proteomes" id="UP000231383">
    <property type="component" value="Unassembled WGS sequence"/>
</dbReference>
<evidence type="ECO:0000313" key="2">
    <source>
        <dbReference type="Proteomes" id="UP000231383"/>
    </source>
</evidence>
<gene>
    <name evidence="1" type="ORF">CO051_06940</name>
</gene>
<comment type="caution">
    <text evidence="1">The sequence shown here is derived from an EMBL/GenBank/DDBJ whole genome shotgun (WGS) entry which is preliminary data.</text>
</comment>
<dbReference type="EMBL" id="PFSC01000179">
    <property type="protein sequence ID" value="PJC30216.1"/>
    <property type="molecule type" value="Genomic_DNA"/>
</dbReference>
<feature type="non-terminal residue" evidence="1">
    <location>
        <position position="122"/>
    </location>
</feature>
<sequence>MVQAHERLLLPDFLFPIVEGMHDTDRLLRAVGRESADTILQYDTVGAAVMNGSILPLVYATSAANAHGQLDTFANRVVFLALQKVANTYLYILTVRQNVLESQLLKILQIDLEYLERLKDSF</sequence>
<accession>A0A2M8EWG6</accession>